<comment type="pathway">
    <text evidence="2 8">Carbohydrate metabolism; hexose metabolism.</text>
</comment>
<dbReference type="GO" id="GO:0033499">
    <property type="term" value="P:galactose catabolic process via UDP-galactose, Leloir pathway"/>
    <property type="evidence" value="ECO:0007669"/>
    <property type="project" value="TreeGrafter"/>
</dbReference>
<protein>
    <recommendedName>
        <fullName evidence="8">Aldose 1-epimerase</fullName>
        <ecNumber evidence="8">5.1.3.3</ecNumber>
    </recommendedName>
</protein>
<keyword evidence="5" id="KW-0106">Calcium</keyword>
<dbReference type="GO" id="GO:0004034">
    <property type="term" value="F:aldose 1-epimerase activity"/>
    <property type="evidence" value="ECO:0007669"/>
    <property type="project" value="UniProtKB-EC"/>
</dbReference>
<dbReference type="InterPro" id="IPR014718">
    <property type="entry name" value="GH-type_carb-bd"/>
</dbReference>
<evidence type="ECO:0000256" key="2">
    <source>
        <dbReference type="ARBA" id="ARBA00005028"/>
    </source>
</evidence>
<comment type="catalytic activity">
    <reaction evidence="8">
        <text>alpha-D-glucose = beta-D-glucose</text>
        <dbReference type="Rhea" id="RHEA:10264"/>
        <dbReference type="ChEBI" id="CHEBI:15903"/>
        <dbReference type="ChEBI" id="CHEBI:17925"/>
        <dbReference type="EC" id="5.1.3.3"/>
    </reaction>
</comment>
<feature type="binding site" evidence="11">
    <location>
        <begin position="77"/>
        <end position="78"/>
    </location>
    <ligand>
        <name>beta-D-galactose</name>
        <dbReference type="ChEBI" id="CHEBI:27667"/>
    </ligand>
</feature>
<proteinExistence type="inferred from homology"/>
<dbReference type="PANTHER" id="PTHR10091:SF0">
    <property type="entry name" value="GALACTOSE MUTAROTASE"/>
    <property type="match status" value="1"/>
</dbReference>
<evidence type="ECO:0000313" key="12">
    <source>
        <dbReference type="EMBL" id="PVX50835.1"/>
    </source>
</evidence>
<feature type="active site" description="Proton donor" evidence="9">
    <location>
        <position position="175"/>
    </location>
</feature>
<organism evidence="12 13">
    <name type="scientific">Balneicella halophila</name>
    <dbReference type="NCBI Taxonomy" id="1537566"/>
    <lineage>
        <taxon>Bacteria</taxon>
        <taxon>Pseudomonadati</taxon>
        <taxon>Bacteroidota</taxon>
        <taxon>Bacteroidia</taxon>
        <taxon>Bacteroidales</taxon>
        <taxon>Balneicellaceae</taxon>
        <taxon>Balneicella</taxon>
    </lineage>
</organism>
<evidence type="ECO:0000256" key="6">
    <source>
        <dbReference type="ARBA" id="ARBA00023235"/>
    </source>
</evidence>
<feature type="binding site" evidence="10">
    <location>
        <position position="247"/>
    </location>
    <ligand>
        <name>beta-D-galactose</name>
        <dbReference type="ChEBI" id="CHEBI:27667"/>
    </ligand>
</feature>
<accession>A0A7L4UNX5</accession>
<dbReference type="EC" id="5.1.3.3" evidence="8"/>
<dbReference type="InterPro" id="IPR047215">
    <property type="entry name" value="Galactose_mutarotase-like"/>
</dbReference>
<comment type="similarity">
    <text evidence="3 8">Belongs to the aldose epimerase family.</text>
</comment>
<evidence type="ECO:0000256" key="1">
    <source>
        <dbReference type="ARBA" id="ARBA00001913"/>
    </source>
</evidence>
<dbReference type="EMBL" id="QENZ01000004">
    <property type="protein sequence ID" value="PVX50835.1"/>
    <property type="molecule type" value="Genomic_DNA"/>
</dbReference>
<evidence type="ECO:0000256" key="9">
    <source>
        <dbReference type="PIRSR" id="PIRSR005096-1"/>
    </source>
</evidence>
<comment type="subunit">
    <text evidence="4">Monomer.</text>
</comment>
<dbReference type="InterPro" id="IPR015443">
    <property type="entry name" value="Aldose_1-epimerase"/>
</dbReference>
<name>A0A7L4UNX5_BALHA</name>
<keyword evidence="6 8" id="KW-0413">Isomerase</keyword>
<evidence type="ECO:0000256" key="8">
    <source>
        <dbReference type="PIRNR" id="PIRNR005096"/>
    </source>
</evidence>
<comment type="caution">
    <text evidence="12">The sequence shown here is derived from an EMBL/GenBank/DDBJ whole genome shotgun (WGS) entry which is preliminary data.</text>
</comment>
<dbReference type="GO" id="GO:0030246">
    <property type="term" value="F:carbohydrate binding"/>
    <property type="evidence" value="ECO:0007669"/>
    <property type="project" value="InterPro"/>
</dbReference>
<evidence type="ECO:0000256" key="11">
    <source>
        <dbReference type="PIRSR" id="PIRSR005096-3"/>
    </source>
</evidence>
<dbReference type="PIRSF" id="PIRSF005096">
    <property type="entry name" value="GALM"/>
    <property type="match status" value="1"/>
</dbReference>
<feature type="active site" description="Proton acceptor" evidence="9">
    <location>
        <position position="309"/>
    </location>
</feature>
<dbReference type="PANTHER" id="PTHR10091">
    <property type="entry name" value="ALDOSE-1-EPIMERASE"/>
    <property type="match status" value="1"/>
</dbReference>
<dbReference type="GO" id="GO:0006006">
    <property type="term" value="P:glucose metabolic process"/>
    <property type="evidence" value="ECO:0007669"/>
    <property type="project" value="TreeGrafter"/>
</dbReference>
<dbReference type="UniPathway" id="UPA00242"/>
<dbReference type="SUPFAM" id="SSF74650">
    <property type="entry name" value="Galactose mutarotase-like"/>
    <property type="match status" value="1"/>
</dbReference>
<comment type="cofactor">
    <cofactor evidence="1">
        <name>Ca(2+)</name>
        <dbReference type="ChEBI" id="CHEBI:29108"/>
    </cofactor>
</comment>
<dbReference type="NCBIfam" id="NF008277">
    <property type="entry name" value="PRK11055.1"/>
    <property type="match status" value="1"/>
</dbReference>
<dbReference type="InterPro" id="IPR011013">
    <property type="entry name" value="Gal_mutarotase_sf_dom"/>
</dbReference>
<dbReference type="InterPro" id="IPR008183">
    <property type="entry name" value="Aldose_1/G6P_1-epimerase"/>
</dbReference>
<dbReference type="Proteomes" id="UP000251835">
    <property type="component" value="Unassembled WGS sequence"/>
</dbReference>
<evidence type="ECO:0000256" key="4">
    <source>
        <dbReference type="ARBA" id="ARBA00011245"/>
    </source>
</evidence>
<evidence type="ECO:0000256" key="3">
    <source>
        <dbReference type="ARBA" id="ARBA00006206"/>
    </source>
</evidence>
<evidence type="ECO:0000256" key="10">
    <source>
        <dbReference type="PIRSR" id="PIRSR005096-2"/>
    </source>
</evidence>
<dbReference type="AlphaFoldDB" id="A0A7L4UNX5"/>
<evidence type="ECO:0000256" key="5">
    <source>
        <dbReference type="ARBA" id="ARBA00022837"/>
    </source>
</evidence>
<dbReference type="CDD" id="cd09019">
    <property type="entry name" value="galactose_mutarotase_like"/>
    <property type="match status" value="1"/>
</dbReference>
<gene>
    <name evidence="12" type="ORF">C7377_1153</name>
</gene>
<reference evidence="12 13" key="1">
    <citation type="submission" date="2018-05" db="EMBL/GenBank/DDBJ databases">
        <title>Genomic Encyclopedia of Type Strains, Phase IV (KMG-IV): sequencing the most valuable type-strain genomes for metagenomic binning, comparative biology and taxonomic classification.</title>
        <authorList>
            <person name="Goeker M."/>
        </authorList>
    </citation>
    <scope>NUCLEOTIDE SEQUENCE [LARGE SCALE GENOMIC DNA]</scope>
    <source>
        <strain evidence="12 13">DSM 28579</strain>
    </source>
</reference>
<keyword evidence="13" id="KW-1185">Reference proteome</keyword>
<keyword evidence="7 8" id="KW-0119">Carbohydrate metabolism</keyword>
<feature type="binding site" evidence="11">
    <location>
        <begin position="175"/>
        <end position="177"/>
    </location>
    <ligand>
        <name>beta-D-galactose</name>
        <dbReference type="ChEBI" id="CHEBI:27667"/>
    </ligand>
</feature>
<dbReference type="Pfam" id="PF01263">
    <property type="entry name" value="Aldose_epim"/>
    <property type="match status" value="1"/>
</dbReference>
<evidence type="ECO:0000313" key="13">
    <source>
        <dbReference type="Proteomes" id="UP000251835"/>
    </source>
</evidence>
<evidence type="ECO:0000256" key="7">
    <source>
        <dbReference type="ARBA" id="ARBA00023277"/>
    </source>
</evidence>
<sequence length="345" mass="39022">MRENFQTKHKGKDIDLYEIESPEGYRLQLANYGCRLVSLWLRDQRDRKVDVLLGYDNIGQYLTDDANLGALVGRVANRIGNASFTLDGKKYQLTKNINGKHHLHGGVEGFASAVWEVEDYTKSSIILTHKSHDGDQGYPGNLIVKAVIRWTEEDVLQTYIYATTDKPTVANLTFHPYFNLMGEGTPSLDEHKFWLDANEILEFGEDSIATGNSLAIGTTPFNFQEITSVNFQEVMKTQWGMDGEGIDHFFVLNNFDESLQEVAKAEAENGLSMEIWTNQPGLQFYTANFLDTEGKDGKHYSKHTAFCLEAQVHPNAPNISHFPSVRLAPGTTYTHHTEYRFRVAD</sequence>
<dbReference type="Gene3D" id="2.70.98.10">
    <property type="match status" value="1"/>
</dbReference>